<sequence length="130" mass="15559">MDLDHGINDSEINYCIPNATICRLYAFEYERYILKFEKQITLEYTKKFCFRAVKREQIEMVVCTDSQTSNKINCEKWEFNKITKFLNDHQQFIKNDIIPIIGNFICLSQTCYNMTVYSINRYMDAFVTII</sequence>
<comment type="caution">
    <text evidence="1">The sequence shown here is derived from an EMBL/GenBank/DDBJ whole genome shotgun (WGS) entry which is preliminary data.</text>
</comment>
<keyword evidence="2" id="KW-1185">Reference proteome</keyword>
<protein>
    <submittedName>
        <fullName evidence="1">Uncharacterized protein</fullName>
    </submittedName>
</protein>
<evidence type="ECO:0000313" key="1">
    <source>
        <dbReference type="EMBL" id="OAF64192.1"/>
    </source>
</evidence>
<gene>
    <name evidence="1" type="ORF">A3Q56_08070</name>
</gene>
<proteinExistence type="predicted"/>
<reference evidence="1 2" key="1">
    <citation type="submission" date="2016-04" db="EMBL/GenBank/DDBJ databases">
        <title>The genome of Intoshia linei affirms orthonectids as highly simplified spiralians.</title>
        <authorList>
            <person name="Mikhailov K.V."/>
            <person name="Slusarev G.S."/>
            <person name="Nikitin M.A."/>
            <person name="Logacheva M.D."/>
            <person name="Penin A."/>
            <person name="Aleoshin V."/>
            <person name="Panchin Y.V."/>
        </authorList>
    </citation>
    <scope>NUCLEOTIDE SEQUENCE [LARGE SCALE GENOMIC DNA]</scope>
    <source>
        <strain evidence="1">Intl2013</strain>
        <tissue evidence="1">Whole animal</tissue>
    </source>
</reference>
<name>A0A177ARP7_9BILA</name>
<evidence type="ECO:0000313" key="2">
    <source>
        <dbReference type="Proteomes" id="UP000078046"/>
    </source>
</evidence>
<dbReference type="AlphaFoldDB" id="A0A177ARP7"/>
<organism evidence="1 2">
    <name type="scientific">Intoshia linei</name>
    <dbReference type="NCBI Taxonomy" id="1819745"/>
    <lineage>
        <taxon>Eukaryota</taxon>
        <taxon>Metazoa</taxon>
        <taxon>Spiralia</taxon>
        <taxon>Lophotrochozoa</taxon>
        <taxon>Mesozoa</taxon>
        <taxon>Orthonectida</taxon>
        <taxon>Rhopaluridae</taxon>
        <taxon>Intoshia</taxon>
    </lineage>
</organism>
<accession>A0A177ARP7</accession>
<dbReference type="EMBL" id="LWCA01002040">
    <property type="protein sequence ID" value="OAF64192.1"/>
    <property type="molecule type" value="Genomic_DNA"/>
</dbReference>
<dbReference type="Proteomes" id="UP000078046">
    <property type="component" value="Unassembled WGS sequence"/>
</dbReference>